<reference evidence="5" key="1">
    <citation type="submission" date="2020-05" db="EMBL/GenBank/DDBJ databases">
        <authorList>
            <person name="Zeng H."/>
            <person name="Chan Y.K."/>
            <person name="Watt R.M."/>
        </authorList>
    </citation>
    <scope>NUCLEOTIDE SEQUENCE</scope>
    <source>
        <strain evidence="5">ATCC 700773</strain>
    </source>
</reference>
<dbReference type="SUPFAM" id="SSF53850">
    <property type="entry name" value="Periplasmic binding protein-like II"/>
    <property type="match status" value="1"/>
</dbReference>
<keyword evidence="2" id="KW-0813">Transport</keyword>
<accession>A0A975ICI0</accession>
<proteinExistence type="inferred from homology"/>
<reference evidence="5" key="2">
    <citation type="journal article" date="2021" name="Microbiol. Resour. Announc.">
        <title>Complete Genome Sequences of Three Human Oral Treponema parvum Isolates.</title>
        <authorList>
            <person name="Zeng H."/>
            <person name="Watt R.M."/>
        </authorList>
    </citation>
    <scope>NUCLEOTIDE SEQUENCE</scope>
    <source>
        <strain evidence="5">ATCC 700773</strain>
    </source>
</reference>
<dbReference type="PANTHER" id="PTHR30061:SF50">
    <property type="entry name" value="MALTOSE_MALTODEXTRIN-BINDING PERIPLASMIC PROTEIN"/>
    <property type="match status" value="1"/>
</dbReference>
<dbReference type="GO" id="GO:0042956">
    <property type="term" value="P:maltodextrin transmembrane transport"/>
    <property type="evidence" value="ECO:0007669"/>
    <property type="project" value="TreeGrafter"/>
</dbReference>
<dbReference type="Proteomes" id="UP000671995">
    <property type="component" value="Chromosome"/>
</dbReference>
<dbReference type="PANTHER" id="PTHR30061">
    <property type="entry name" value="MALTOSE-BINDING PERIPLASMIC PROTEIN"/>
    <property type="match status" value="1"/>
</dbReference>
<dbReference type="Pfam" id="PF01547">
    <property type="entry name" value="SBP_bac_1"/>
    <property type="match status" value="1"/>
</dbReference>
<dbReference type="Gene3D" id="3.40.190.10">
    <property type="entry name" value="Periplasmic binding protein-like II"/>
    <property type="match status" value="2"/>
</dbReference>
<dbReference type="InterPro" id="IPR006059">
    <property type="entry name" value="SBP"/>
</dbReference>
<evidence type="ECO:0000256" key="1">
    <source>
        <dbReference type="ARBA" id="ARBA00008520"/>
    </source>
</evidence>
<dbReference type="EMBL" id="CP054257">
    <property type="protein sequence ID" value="QTQ12016.1"/>
    <property type="molecule type" value="Genomic_DNA"/>
</dbReference>
<keyword evidence="3 4" id="KW-0732">Signal</keyword>
<evidence type="ECO:0000256" key="3">
    <source>
        <dbReference type="ARBA" id="ARBA00022729"/>
    </source>
</evidence>
<sequence length="438" mass="49039">MKKRLLSVLCLTLVLGMAFAAGGKETGKTELTLWHSFSGNAAKALQMIVDQFNTSQDRIHVDAQYQGSYEESLNKLKASMRTNSGPDMVQIYEAGTRFMVDSGFVLPMQNIISKYKIDISNLEENILAYYTINNKLYSIPMNTSVPICYYNKTILSQLGYEDGPKSWDDIITISQMVQQKNMSKWGIALSTNMWWFELMLLQQGVNLVDQNNGRSGAATRTVFAKDNLSYQIAEKWLYLYKNNYASNTGFSSSDCRTVFFSGMAPIILDSSSSLRDYIDVTSGKFELAVCALPTLNKGAANGGVTLGGASLYVIDNNKYTDKKLDAIAEFIKYLISADAQSILCLNTGYYSVTKTVYDLDSVKKNLQKYPQYVTVRDIMRESKSMGKGAIYGVFTEGRSTYKNYFEEMLLGEITPKECIDKSAHDIDILISEYNAANK</sequence>
<gene>
    <name evidence="5" type="ORF">HRI96_07310</name>
</gene>
<dbReference type="GO" id="GO:0055052">
    <property type="term" value="C:ATP-binding cassette (ABC) transporter complex, substrate-binding subunit-containing"/>
    <property type="evidence" value="ECO:0007669"/>
    <property type="project" value="TreeGrafter"/>
</dbReference>
<feature type="chain" id="PRO_5037264139" evidence="4">
    <location>
        <begin position="21"/>
        <end position="438"/>
    </location>
</feature>
<dbReference type="GO" id="GO:0015768">
    <property type="term" value="P:maltose transport"/>
    <property type="evidence" value="ECO:0007669"/>
    <property type="project" value="TreeGrafter"/>
</dbReference>
<protein>
    <submittedName>
        <fullName evidence="5">ABC transporter substrate-binding protein</fullName>
    </submittedName>
</protein>
<comment type="similarity">
    <text evidence="1">Belongs to the bacterial solute-binding protein 1 family.</text>
</comment>
<name>A0A975ICI0_9SPIR</name>
<dbReference type="GO" id="GO:1901982">
    <property type="term" value="F:maltose binding"/>
    <property type="evidence" value="ECO:0007669"/>
    <property type="project" value="TreeGrafter"/>
</dbReference>
<dbReference type="RefSeq" id="WP_210116730.1">
    <property type="nucleotide sequence ID" value="NZ_CP054257.1"/>
</dbReference>
<evidence type="ECO:0000256" key="2">
    <source>
        <dbReference type="ARBA" id="ARBA00022448"/>
    </source>
</evidence>
<feature type="signal peptide" evidence="4">
    <location>
        <begin position="1"/>
        <end position="20"/>
    </location>
</feature>
<dbReference type="AlphaFoldDB" id="A0A975ICI0"/>
<organism evidence="5 6">
    <name type="scientific">Treponema parvum</name>
    <dbReference type="NCBI Taxonomy" id="138851"/>
    <lineage>
        <taxon>Bacteria</taxon>
        <taxon>Pseudomonadati</taxon>
        <taxon>Spirochaetota</taxon>
        <taxon>Spirochaetia</taxon>
        <taxon>Spirochaetales</taxon>
        <taxon>Treponemataceae</taxon>
        <taxon>Treponema</taxon>
    </lineage>
</organism>
<evidence type="ECO:0000313" key="5">
    <source>
        <dbReference type="EMBL" id="QTQ12016.1"/>
    </source>
</evidence>
<evidence type="ECO:0000256" key="4">
    <source>
        <dbReference type="SAM" id="SignalP"/>
    </source>
</evidence>
<evidence type="ECO:0000313" key="6">
    <source>
        <dbReference type="Proteomes" id="UP000671995"/>
    </source>
</evidence>
<dbReference type="CDD" id="cd14748">
    <property type="entry name" value="PBP2_UgpB"/>
    <property type="match status" value="1"/>
</dbReference>